<sequence length="683" mass="74713">WEKYAVRRQQKEDSSPMSVLRARFFDVSAISGESLRFCSSATTCCTPQLEDQLSKEIKAAFSESLRKDFGKAKTKMASRTAKFDEFFQGLISKSQTDFNDMFKKTYGIQYEQNTDLFSRMFDSLTNYYTQGGLNLAEKMNDFFVELYQKMFLVLNSQYSITEKYLNCVGGTMKDVQPFKEVPDKLIQQITRSFVATRVFVQALGVGRDVLAMLNERLEPSSACVQAVSKMHVCPQCSGFPDVKPCPIYCEAMVGECLADVVKINSLWSKFIDTMINLASRMEKQFNIEEVVEPIDLKISEAIMNFQESHEESIKMIYKQCGNPQFRSSSAGSMTSQSRSASLSGGLSRSERIRRSPSGSTWPSNRPRSSYSSHQEYVSRGGAGHTSTGGGGGGSSSGRSLGGSKKRKDNNGLEKHIEAIKKQLQNIRPFFSQLPQRLCAAANKDYSPTAPESADLTVMALRLDPLLLSDAECWNGSEKTRNLNSTSSDSSVGGRLRPSRPSKAQRGLVARQQDLLRIIIKKLQLAYDGKSIEWGGVEEDSGSQATLRSDDGSGDVEGSGAGYSYGGSGDERHPDDPDLEGGDDAEDIVRPSHPPPASQTTTEVTSTSEDLYFASSTVVSVAGAGRGHGSTPKPGTRRRKKKKNGSQKVVAEGSAAAATWHQQALAVASLCVALTLTHTLVAAR</sequence>
<comment type="subcellular location">
    <subcellularLocation>
        <location evidence="1 12">Cell membrane</location>
        <topology evidence="1 12">Lipid-anchor</topology>
        <topology evidence="1 12">GPI-anchor</topology>
    </subcellularLocation>
</comment>
<keyword evidence="15" id="KW-1185">Reference proteome</keyword>
<dbReference type="EMBL" id="MNPL01003320">
    <property type="protein sequence ID" value="OQR77626.1"/>
    <property type="molecule type" value="Genomic_DNA"/>
</dbReference>
<feature type="compositionally biased region" description="Acidic residues" evidence="13">
    <location>
        <begin position="576"/>
        <end position="585"/>
    </location>
</feature>
<dbReference type="InParanoid" id="A0A1V9XVU8"/>
<comment type="caution">
    <text evidence="14">The sequence shown here is derived from an EMBL/GenBank/DDBJ whole genome shotgun (WGS) entry which is preliminary data.</text>
</comment>
<dbReference type="GO" id="GO:0009986">
    <property type="term" value="C:cell surface"/>
    <property type="evidence" value="ECO:0007669"/>
    <property type="project" value="TreeGrafter"/>
</dbReference>
<dbReference type="PANTHER" id="PTHR10822:SF30">
    <property type="entry name" value="DALLY-LIKE, ISOFORM A"/>
    <property type="match status" value="1"/>
</dbReference>
<dbReference type="GO" id="GO:0045202">
    <property type="term" value="C:synapse"/>
    <property type="evidence" value="ECO:0007669"/>
    <property type="project" value="TreeGrafter"/>
</dbReference>
<evidence type="ECO:0000256" key="6">
    <source>
        <dbReference type="ARBA" id="ARBA00022974"/>
    </source>
</evidence>
<feature type="compositionally biased region" description="Gly residues" evidence="13">
    <location>
        <begin position="380"/>
        <end position="395"/>
    </location>
</feature>
<feature type="non-terminal residue" evidence="14">
    <location>
        <position position="1"/>
    </location>
</feature>
<dbReference type="STRING" id="418985.A0A1V9XVU8"/>
<evidence type="ECO:0000256" key="3">
    <source>
        <dbReference type="ARBA" id="ARBA00022475"/>
    </source>
</evidence>
<reference evidence="14 15" key="1">
    <citation type="journal article" date="2017" name="Gigascience">
        <title>Draft genome of the honey bee ectoparasitic mite, Tropilaelaps mercedesae, is shaped by the parasitic life history.</title>
        <authorList>
            <person name="Dong X."/>
            <person name="Armstrong S.D."/>
            <person name="Xia D."/>
            <person name="Makepeace B.L."/>
            <person name="Darby A.C."/>
            <person name="Kadowaki T."/>
        </authorList>
    </citation>
    <scope>NUCLEOTIDE SEQUENCE [LARGE SCALE GENOMIC DNA]</scope>
    <source>
        <strain evidence="14">Wuxi-XJTLU</strain>
    </source>
</reference>
<evidence type="ECO:0000256" key="11">
    <source>
        <dbReference type="RuleBase" id="RU003518"/>
    </source>
</evidence>
<evidence type="ECO:0000256" key="8">
    <source>
        <dbReference type="ARBA" id="ARBA00023180"/>
    </source>
</evidence>
<proteinExistence type="inferred from homology"/>
<evidence type="ECO:0000256" key="13">
    <source>
        <dbReference type="SAM" id="MobiDB-lite"/>
    </source>
</evidence>
<evidence type="ECO:0000256" key="2">
    <source>
        <dbReference type="ARBA" id="ARBA00010260"/>
    </source>
</evidence>
<name>A0A1V9XVU8_9ACAR</name>
<feature type="compositionally biased region" description="Basic residues" evidence="13">
    <location>
        <begin position="634"/>
        <end position="644"/>
    </location>
</feature>
<dbReference type="AlphaFoldDB" id="A0A1V9XVU8"/>
<evidence type="ECO:0000256" key="12">
    <source>
        <dbReference type="RuleBase" id="RU003519"/>
    </source>
</evidence>
<dbReference type="Proteomes" id="UP000192247">
    <property type="component" value="Unassembled WGS sequence"/>
</dbReference>
<keyword evidence="10 12" id="KW-0449">Lipoprotein</keyword>
<feature type="region of interest" description="Disordered" evidence="13">
    <location>
        <begin position="533"/>
        <end position="605"/>
    </location>
</feature>
<evidence type="ECO:0000256" key="7">
    <source>
        <dbReference type="ARBA" id="ARBA00023136"/>
    </source>
</evidence>
<dbReference type="GO" id="GO:1905475">
    <property type="term" value="P:regulation of protein localization to membrane"/>
    <property type="evidence" value="ECO:0007669"/>
    <property type="project" value="TreeGrafter"/>
</dbReference>
<dbReference type="GO" id="GO:0016477">
    <property type="term" value="P:cell migration"/>
    <property type="evidence" value="ECO:0007669"/>
    <property type="project" value="TreeGrafter"/>
</dbReference>
<evidence type="ECO:0000256" key="9">
    <source>
        <dbReference type="ARBA" id="ARBA00023207"/>
    </source>
</evidence>
<gene>
    <name evidence="14" type="ORF">BIW11_06956</name>
</gene>
<comment type="function">
    <text evidence="12">Cell surface proteoglycan.</text>
</comment>
<keyword evidence="9 12" id="KW-0357">Heparan sulfate</keyword>
<feature type="compositionally biased region" description="Polar residues" evidence="13">
    <location>
        <begin position="356"/>
        <end position="375"/>
    </location>
</feature>
<keyword evidence="5" id="KW-0732">Signal</keyword>
<keyword evidence="7 12" id="KW-0472">Membrane</keyword>
<evidence type="ECO:0000313" key="15">
    <source>
        <dbReference type="Proteomes" id="UP000192247"/>
    </source>
</evidence>
<evidence type="ECO:0000256" key="4">
    <source>
        <dbReference type="ARBA" id="ARBA00022622"/>
    </source>
</evidence>
<protein>
    <submittedName>
        <fullName evidence="14">Glypican-4-like</fullName>
    </submittedName>
</protein>
<dbReference type="PANTHER" id="PTHR10822">
    <property type="entry name" value="GLYPICAN"/>
    <property type="match status" value="1"/>
</dbReference>
<evidence type="ECO:0000313" key="14">
    <source>
        <dbReference type="EMBL" id="OQR77626.1"/>
    </source>
</evidence>
<dbReference type="FunCoup" id="A0A1V9XVU8">
    <property type="interactions" value="335"/>
</dbReference>
<dbReference type="GO" id="GO:0098552">
    <property type="term" value="C:side of membrane"/>
    <property type="evidence" value="ECO:0007669"/>
    <property type="project" value="UniProtKB-KW"/>
</dbReference>
<evidence type="ECO:0000256" key="10">
    <source>
        <dbReference type="ARBA" id="ARBA00023288"/>
    </source>
</evidence>
<feature type="region of interest" description="Disordered" evidence="13">
    <location>
        <begin position="326"/>
        <end position="410"/>
    </location>
</feature>
<evidence type="ECO:0000256" key="1">
    <source>
        <dbReference type="ARBA" id="ARBA00004609"/>
    </source>
</evidence>
<feature type="region of interest" description="Disordered" evidence="13">
    <location>
        <begin position="621"/>
        <end position="646"/>
    </location>
</feature>
<dbReference type="GO" id="GO:0009966">
    <property type="term" value="P:regulation of signal transduction"/>
    <property type="evidence" value="ECO:0007669"/>
    <property type="project" value="InterPro"/>
</dbReference>
<evidence type="ECO:0000256" key="5">
    <source>
        <dbReference type="ARBA" id="ARBA00022729"/>
    </source>
</evidence>
<keyword evidence="3" id="KW-1003">Cell membrane</keyword>
<feature type="compositionally biased region" description="Gly residues" evidence="13">
    <location>
        <begin position="554"/>
        <end position="567"/>
    </location>
</feature>
<dbReference type="GO" id="GO:0005576">
    <property type="term" value="C:extracellular region"/>
    <property type="evidence" value="ECO:0007669"/>
    <property type="project" value="TreeGrafter"/>
</dbReference>
<feature type="compositionally biased region" description="Polar residues" evidence="13">
    <location>
        <begin position="481"/>
        <end position="490"/>
    </location>
</feature>
<comment type="similarity">
    <text evidence="2 11">Belongs to the glypican family.</text>
</comment>
<feature type="region of interest" description="Disordered" evidence="13">
    <location>
        <begin position="476"/>
        <end position="507"/>
    </location>
</feature>
<keyword evidence="6 12" id="KW-0654">Proteoglycan</keyword>
<keyword evidence="8" id="KW-0325">Glycoprotein</keyword>
<accession>A0A1V9XVU8</accession>
<dbReference type="OrthoDB" id="10010764at2759"/>
<dbReference type="InterPro" id="IPR001863">
    <property type="entry name" value="Glypican"/>
</dbReference>
<organism evidence="14 15">
    <name type="scientific">Tropilaelaps mercedesae</name>
    <dbReference type="NCBI Taxonomy" id="418985"/>
    <lineage>
        <taxon>Eukaryota</taxon>
        <taxon>Metazoa</taxon>
        <taxon>Ecdysozoa</taxon>
        <taxon>Arthropoda</taxon>
        <taxon>Chelicerata</taxon>
        <taxon>Arachnida</taxon>
        <taxon>Acari</taxon>
        <taxon>Parasitiformes</taxon>
        <taxon>Mesostigmata</taxon>
        <taxon>Gamasina</taxon>
        <taxon>Dermanyssoidea</taxon>
        <taxon>Laelapidae</taxon>
        <taxon>Tropilaelaps</taxon>
    </lineage>
</organism>
<keyword evidence="4 12" id="KW-0336">GPI-anchor</keyword>
<dbReference type="Pfam" id="PF01153">
    <property type="entry name" value="Glypican"/>
    <property type="match status" value="2"/>
</dbReference>
<feature type="compositionally biased region" description="Low complexity" evidence="13">
    <location>
        <begin position="335"/>
        <end position="347"/>
    </location>
</feature>
<dbReference type="GO" id="GO:0005886">
    <property type="term" value="C:plasma membrane"/>
    <property type="evidence" value="ECO:0007669"/>
    <property type="project" value="UniProtKB-SubCell"/>
</dbReference>